<keyword evidence="3" id="KW-1185">Reference proteome</keyword>
<dbReference type="InterPro" id="IPR020004">
    <property type="entry name" value="UDP-GlcNAc_Epase"/>
</dbReference>
<dbReference type="RefSeq" id="WP_085494977.1">
    <property type="nucleotide sequence ID" value="NZ_FXAZ01000003.1"/>
</dbReference>
<dbReference type="InterPro" id="IPR003331">
    <property type="entry name" value="UDP_GlcNAc_Epimerase_2_dom"/>
</dbReference>
<feature type="domain" description="UDP-N-acetylglucosamine 2-epimerase" evidence="1">
    <location>
        <begin position="22"/>
        <end position="369"/>
    </location>
</feature>
<accession>A0A1X7KYU5</accession>
<dbReference type="AlphaFoldDB" id="A0A1X7KYU5"/>
<dbReference type="SUPFAM" id="SSF53756">
    <property type="entry name" value="UDP-Glycosyltransferase/glycogen phosphorylase"/>
    <property type="match status" value="1"/>
</dbReference>
<evidence type="ECO:0000259" key="1">
    <source>
        <dbReference type="Pfam" id="PF02350"/>
    </source>
</evidence>
<dbReference type="Proteomes" id="UP000193834">
    <property type="component" value="Unassembled WGS sequence"/>
</dbReference>
<dbReference type="EMBL" id="FXAZ01000003">
    <property type="protein sequence ID" value="SMG46202.1"/>
    <property type="molecule type" value="Genomic_DNA"/>
</dbReference>
<dbReference type="PANTHER" id="PTHR43174:SF3">
    <property type="entry name" value="UDP-N-ACETYLGLUCOSAMINE 2-EPIMERASE"/>
    <property type="match status" value="1"/>
</dbReference>
<name>A0A1X7KYU5_9BACL</name>
<evidence type="ECO:0000313" key="2">
    <source>
        <dbReference type="EMBL" id="SMG46202.1"/>
    </source>
</evidence>
<dbReference type="OrthoDB" id="9803238at2"/>
<dbReference type="InterPro" id="IPR029767">
    <property type="entry name" value="WecB-like"/>
</dbReference>
<dbReference type="Pfam" id="PF02350">
    <property type="entry name" value="Epimerase_2"/>
    <property type="match status" value="1"/>
</dbReference>
<sequence>MRKIAVVTGTRADYGLIYWLLREIQGDPELKLQVIVTGMHLSPEFGNTYKVIEKDGFEIDWRVDMLLSSDTTKAMSQSVGLGVIGFAEAFNYLEPDIVVLTGDRFETLAAAQAAMFAKIPIAHLYGGEITEGAIDEAIRHSITKMAYVHYTAAEEYRNRVIQLGEHPERVFNYGAPGLDHITRTSTLSRKELAVQLDFSLDKPYFLVTYHPETLGMKDPVLSLDELLSSLDEFPDYKVLITKPNADPGGRALISQLEKYKGVNTERVYLHTSLGQLRYLSAMKNAAAVIGNSSSGIIEAPACRVATVNIGDRQKGRLRSDSVIDCKETTESITNAIRIAISPEFQQKLNCVESVYGVGNASGRIKDSLKALNLSHGTTKTFYDLGKV</sequence>
<dbReference type="NCBIfam" id="TIGR03568">
    <property type="entry name" value="NeuC_NnaA"/>
    <property type="match status" value="1"/>
</dbReference>
<proteinExistence type="predicted"/>
<gene>
    <name evidence="2" type="ORF">SAMN06295960_2817</name>
</gene>
<dbReference type="STRING" id="1852522.SAMN06295960_2817"/>
<organism evidence="2 3">
    <name type="scientific">Paenibacillus aquistagni</name>
    <dbReference type="NCBI Taxonomy" id="1852522"/>
    <lineage>
        <taxon>Bacteria</taxon>
        <taxon>Bacillati</taxon>
        <taxon>Bacillota</taxon>
        <taxon>Bacilli</taxon>
        <taxon>Bacillales</taxon>
        <taxon>Paenibacillaceae</taxon>
        <taxon>Paenibacillus</taxon>
    </lineage>
</organism>
<protein>
    <submittedName>
        <fullName evidence="2">UDP-N-acetylglucosamine 2-epimerase (Non-hydrolysing)/GDP/UDP-N,N'-diacetylbacillosamine 2-epimerase (Hydrolysing)</fullName>
    </submittedName>
</protein>
<dbReference type="CDD" id="cd03786">
    <property type="entry name" value="GTB_UDP-GlcNAc_2-Epimerase"/>
    <property type="match status" value="1"/>
</dbReference>
<dbReference type="PANTHER" id="PTHR43174">
    <property type="entry name" value="UDP-N-ACETYLGLUCOSAMINE 2-EPIMERASE"/>
    <property type="match status" value="1"/>
</dbReference>
<evidence type="ECO:0000313" key="3">
    <source>
        <dbReference type="Proteomes" id="UP000193834"/>
    </source>
</evidence>
<reference evidence="2 3" key="1">
    <citation type="submission" date="2017-04" db="EMBL/GenBank/DDBJ databases">
        <authorList>
            <person name="Afonso C.L."/>
            <person name="Miller P.J."/>
            <person name="Scott M.A."/>
            <person name="Spackman E."/>
            <person name="Goraichik I."/>
            <person name="Dimitrov K.M."/>
            <person name="Suarez D.L."/>
            <person name="Swayne D.E."/>
        </authorList>
    </citation>
    <scope>NUCLEOTIDE SEQUENCE [LARGE SCALE GENOMIC DNA]</scope>
    <source>
        <strain evidence="2 3">11</strain>
    </source>
</reference>
<dbReference type="GO" id="GO:0006047">
    <property type="term" value="P:UDP-N-acetylglucosamine metabolic process"/>
    <property type="evidence" value="ECO:0007669"/>
    <property type="project" value="InterPro"/>
</dbReference>
<dbReference type="GO" id="GO:0004553">
    <property type="term" value="F:hydrolase activity, hydrolyzing O-glycosyl compounds"/>
    <property type="evidence" value="ECO:0007669"/>
    <property type="project" value="InterPro"/>
</dbReference>
<dbReference type="Gene3D" id="3.40.50.2000">
    <property type="entry name" value="Glycogen Phosphorylase B"/>
    <property type="match status" value="2"/>
</dbReference>